<evidence type="ECO:0000256" key="4">
    <source>
        <dbReference type="ARBA" id="ARBA00023136"/>
    </source>
</evidence>
<evidence type="ECO:0000313" key="7">
    <source>
        <dbReference type="EMBL" id="PWI27088.1"/>
    </source>
</evidence>
<organism evidence="7 8">
    <name type="scientific">Pseudoglutamicibacter cumminsii</name>
    <dbReference type="NCBI Taxonomy" id="156979"/>
    <lineage>
        <taxon>Bacteria</taxon>
        <taxon>Bacillati</taxon>
        <taxon>Actinomycetota</taxon>
        <taxon>Actinomycetes</taxon>
        <taxon>Micrococcales</taxon>
        <taxon>Micrococcaceae</taxon>
        <taxon>Pseudoglutamicibacter</taxon>
    </lineage>
</organism>
<reference evidence="7 8" key="1">
    <citation type="submission" date="2018-05" db="EMBL/GenBank/DDBJ databases">
        <title>Draft Genome Sequence of Arthrobacter cumminsii IME1328, Isolated from a Patient Who Suffered from Foot Ulcers in China.</title>
        <authorList>
            <person name="Li M."/>
            <person name="Jiang Z."/>
            <person name="Sun Q."/>
            <person name="Tong Y."/>
        </authorList>
    </citation>
    <scope>NUCLEOTIDE SEQUENCE [LARGE SCALE GENOMIC DNA]</scope>
    <source>
        <strain evidence="7 8">IME1328</strain>
    </source>
</reference>
<evidence type="ECO:0000313" key="8">
    <source>
        <dbReference type="Proteomes" id="UP000245514"/>
    </source>
</evidence>
<keyword evidence="4 5" id="KW-0472">Membrane</keyword>
<comment type="caution">
    <text evidence="7">The sequence shown here is derived from an EMBL/GenBank/DDBJ whole genome shotgun (WGS) entry which is preliminary data.</text>
</comment>
<accession>A0ABX5L406</accession>
<dbReference type="InterPro" id="IPR049453">
    <property type="entry name" value="Memb_transporter_dom"/>
</dbReference>
<evidence type="ECO:0000256" key="1">
    <source>
        <dbReference type="ARBA" id="ARBA00004141"/>
    </source>
</evidence>
<feature type="transmembrane region" description="Helical" evidence="5">
    <location>
        <begin position="49"/>
        <end position="70"/>
    </location>
</feature>
<protein>
    <submittedName>
        <fullName evidence="7">FUSC family protein</fullName>
    </submittedName>
</protein>
<gene>
    <name evidence="7" type="ORF">CAY35_09210</name>
</gene>
<keyword evidence="3 5" id="KW-1133">Transmembrane helix</keyword>
<dbReference type="EMBL" id="QFWG01000016">
    <property type="protein sequence ID" value="PWI27088.1"/>
    <property type="molecule type" value="Genomic_DNA"/>
</dbReference>
<name>A0ABX5L406_9MICC</name>
<feature type="transmembrane region" description="Helical" evidence="5">
    <location>
        <begin position="76"/>
        <end position="94"/>
    </location>
</feature>
<feature type="transmembrane region" description="Helical" evidence="5">
    <location>
        <begin position="171"/>
        <end position="191"/>
    </location>
</feature>
<keyword evidence="8" id="KW-1185">Reference proteome</keyword>
<evidence type="ECO:0000259" key="6">
    <source>
        <dbReference type="Pfam" id="PF13515"/>
    </source>
</evidence>
<comment type="subcellular location">
    <subcellularLocation>
        <location evidence="1">Membrane</location>
        <topology evidence="1">Multi-pass membrane protein</topology>
    </subcellularLocation>
</comment>
<feature type="transmembrane region" description="Helical" evidence="5">
    <location>
        <begin position="101"/>
        <end position="119"/>
    </location>
</feature>
<evidence type="ECO:0000256" key="3">
    <source>
        <dbReference type="ARBA" id="ARBA00022989"/>
    </source>
</evidence>
<feature type="domain" description="Integral membrane bound transporter" evidence="6">
    <location>
        <begin position="68"/>
        <end position="186"/>
    </location>
</feature>
<evidence type="ECO:0000256" key="5">
    <source>
        <dbReference type="SAM" id="Phobius"/>
    </source>
</evidence>
<evidence type="ECO:0000256" key="2">
    <source>
        <dbReference type="ARBA" id="ARBA00022692"/>
    </source>
</evidence>
<dbReference type="Proteomes" id="UP000245514">
    <property type="component" value="Unassembled WGS sequence"/>
</dbReference>
<proteinExistence type="predicted"/>
<feature type="transmembrane region" description="Helical" evidence="5">
    <location>
        <begin position="147"/>
        <end position="165"/>
    </location>
</feature>
<dbReference type="Pfam" id="PF13515">
    <property type="entry name" value="FUSC_2"/>
    <property type="match status" value="1"/>
</dbReference>
<keyword evidence="2 5" id="KW-0812">Transmembrane</keyword>
<sequence length="399" mass="43528">MEEYAVDVNHMGCKEVRAMATRGQKKLPRASSAIARDLKTRLKGGTRRVQISMTRIIFATVGSVFSFWFAEKVLGHQQPIFAATSALIVLGFANTSHIRRTLEVAVGCTLGIVLGDILMTLLGRGVWQAGIVVFLSLVLARFLDPGVVFATQLGVQSLLVVLLPIPYGGPFTRSIDAVIGGSVGLLLMLMWPRDPRRAPAAKLSSLMREVSQCFRELGEALESSDSQAAWHTLVRVRNASALVDQARQEINTSTDYAKLSVLGRRHRHELSDQEQLLDVADLILRGLNVVARRAAGLLNTLAPDAEQRERLHVLFDGFADALNALANSAAETSTGSANMMRRRARSIMEEVVGDLDASSWRSGTMQLPTLIMLLRPIAVDILHATGVPRDAASDYLPRT</sequence>